<keyword evidence="4" id="KW-1185">Reference proteome</keyword>
<dbReference type="Pfam" id="PF07883">
    <property type="entry name" value="Cupin_2"/>
    <property type="match status" value="1"/>
</dbReference>
<dbReference type="InParanoid" id="Q9HQ51"/>
<dbReference type="PIR" id="F84287">
    <property type="entry name" value="F84287"/>
</dbReference>
<evidence type="ECO:0000313" key="4">
    <source>
        <dbReference type="Proteomes" id="UP000000554"/>
    </source>
</evidence>
<reference evidence="3 4" key="1">
    <citation type="journal article" date="2000" name="Proc. Natl. Acad. Sci. U.S.A.">
        <title>Genome sequence of Halobacterium species NRC-1.</title>
        <authorList>
            <person name="Ng W.V."/>
            <person name="Kennedy S.P."/>
            <person name="Mahairas G.G."/>
            <person name="Berquist B."/>
            <person name="Pan M."/>
            <person name="Shukla H.D."/>
            <person name="Lasky S.R."/>
            <person name="Baliga N.S."/>
            <person name="Thorsson V."/>
            <person name="Sbrogna J."/>
            <person name="Swartzell S."/>
            <person name="Weir D."/>
            <person name="Hall J."/>
            <person name="Dahl T.A."/>
            <person name="Welti R."/>
            <person name="Goo Y.A."/>
            <person name="Leithauser B."/>
            <person name="Keller K."/>
            <person name="Cruz R."/>
            <person name="Danson M.J."/>
            <person name="Hough D.W."/>
            <person name="Maddocks D.G."/>
            <person name="Jablonski P.E."/>
            <person name="Krebs M.P."/>
            <person name="Angevine C.M."/>
            <person name="Dale H."/>
            <person name="Isenbarger T.A."/>
            <person name="Peck R.F."/>
            <person name="Pohlschroder M."/>
            <person name="Spudich J.L."/>
            <person name="Jung K.W."/>
            <person name="Alam M."/>
            <person name="Freitas T."/>
            <person name="Hou S."/>
            <person name="Daniels C.J."/>
            <person name="Dennis P.P."/>
            <person name="Omer A.D."/>
            <person name="Ebhardt H."/>
            <person name="Lowe T.M."/>
            <person name="Liang P."/>
            <person name="Riley M."/>
            <person name="Hood L."/>
            <person name="DasSarma S."/>
        </authorList>
    </citation>
    <scope>NUCLEOTIDE SEQUENCE [LARGE SCALE GENOMIC DNA]</scope>
    <source>
        <strain evidence="4">ATCC 700922 / JCM 11081 / NRC-1</strain>
    </source>
</reference>
<dbReference type="SUPFAM" id="SSF51182">
    <property type="entry name" value="RmlC-like cupins"/>
    <property type="match status" value="1"/>
</dbReference>
<dbReference type="PANTHER" id="PTHR35848">
    <property type="entry name" value="OXALATE-BINDING PROTEIN"/>
    <property type="match status" value="1"/>
</dbReference>
<feature type="domain" description="Cupin type-2" evidence="2">
    <location>
        <begin position="49"/>
        <end position="110"/>
    </location>
</feature>
<organism evidence="3 4">
    <name type="scientific">Halobacterium salinarum (strain ATCC 700922 / JCM 11081 / NRC-1)</name>
    <name type="common">Halobacterium halobium</name>
    <dbReference type="NCBI Taxonomy" id="64091"/>
    <lineage>
        <taxon>Archaea</taxon>
        <taxon>Methanobacteriati</taxon>
        <taxon>Methanobacteriota</taxon>
        <taxon>Stenosarchaea group</taxon>
        <taxon>Halobacteria</taxon>
        <taxon>Halobacteriales</taxon>
        <taxon>Halobacteriaceae</taxon>
        <taxon>Halobacterium</taxon>
        <taxon>Halobacterium salinarum NRC-34001</taxon>
    </lineage>
</organism>
<protein>
    <recommendedName>
        <fullName evidence="2">Cupin type-2 domain-containing protein</fullName>
    </recommendedName>
</protein>
<dbReference type="InterPro" id="IPR013096">
    <property type="entry name" value="Cupin_2"/>
</dbReference>
<evidence type="ECO:0000256" key="1">
    <source>
        <dbReference type="ARBA" id="ARBA00022723"/>
    </source>
</evidence>
<dbReference type="EMBL" id="AE004437">
    <property type="protein sequence ID" value="AAG19666.1"/>
    <property type="molecule type" value="Genomic_DNA"/>
</dbReference>
<dbReference type="PaxDb" id="64091-VNG_1326H"/>
<evidence type="ECO:0000259" key="2">
    <source>
        <dbReference type="Pfam" id="PF07883"/>
    </source>
</evidence>
<accession>Q9HQ51</accession>
<dbReference type="HOGENOM" id="CLU_144575_1_0_2"/>
<dbReference type="InterPro" id="IPR014710">
    <property type="entry name" value="RmlC-like_jellyroll"/>
</dbReference>
<dbReference type="InterPro" id="IPR051610">
    <property type="entry name" value="GPI/OXD"/>
</dbReference>
<sequence length="122" mass="13411">MKWCHEPRRNMAHKDVSVDDVDSALSADADADLYFMKDALNTDEVAISVYHMEPGATGMEHDHANDGQEEVYYVADGGVDVVFDDETVSLDAGDAIRVDATDDRQLHNGDHHSELVLVGAPR</sequence>
<dbReference type="PATRIC" id="fig|64091.14.peg.1014"/>
<dbReference type="STRING" id="64091.VNG_1326H"/>
<gene>
    <name evidence="3" type="ordered locus">VNG_1326H</name>
</gene>
<dbReference type="KEGG" id="hal:VNG_1326H"/>
<dbReference type="Gene3D" id="2.60.120.10">
    <property type="entry name" value="Jelly Rolls"/>
    <property type="match status" value="1"/>
</dbReference>
<dbReference type="Proteomes" id="UP000000554">
    <property type="component" value="Chromosome"/>
</dbReference>
<evidence type="ECO:0000313" key="3">
    <source>
        <dbReference type="EMBL" id="AAG19666.1"/>
    </source>
</evidence>
<keyword evidence="1" id="KW-0479">Metal-binding</keyword>
<dbReference type="AlphaFoldDB" id="Q9HQ51"/>
<name>Q9HQ51_HALSA</name>
<dbReference type="PANTHER" id="PTHR35848:SF9">
    <property type="entry name" value="SLL1358 PROTEIN"/>
    <property type="match status" value="1"/>
</dbReference>
<proteinExistence type="predicted"/>
<dbReference type="InterPro" id="IPR011051">
    <property type="entry name" value="RmlC_Cupin_sf"/>
</dbReference>
<dbReference type="GO" id="GO:0046872">
    <property type="term" value="F:metal ion binding"/>
    <property type="evidence" value="ECO:0007669"/>
    <property type="project" value="UniProtKB-KW"/>
</dbReference>